<evidence type="ECO:0000256" key="3">
    <source>
        <dbReference type="ARBA" id="ARBA00022692"/>
    </source>
</evidence>
<comment type="subcellular location">
    <subcellularLocation>
        <location evidence="1">Membrane</location>
        <topology evidence="1">Multi-pass membrane protein</topology>
    </subcellularLocation>
</comment>
<evidence type="ECO:0000256" key="5">
    <source>
        <dbReference type="ARBA" id="ARBA00023136"/>
    </source>
</evidence>
<dbReference type="PANTHER" id="PTHR17920">
    <property type="entry name" value="TRANSMEMBRANE AND COILED-COIL DOMAIN-CONTAINING PROTEIN 4 TMCO4"/>
    <property type="match status" value="1"/>
</dbReference>
<dbReference type="Pfam" id="PF05277">
    <property type="entry name" value="DUF726"/>
    <property type="match status" value="1"/>
</dbReference>
<protein>
    <recommendedName>
        <fullName evidence="10">DUF726-domain-containing protein</fullName>
    </recommendedName>
</protein>
<name>A0ABR2VPF1_9FUNG</name>
<keyword evidence="4 7" id="KW-1133">Transmembrane helix</keyword>
<keyword evidence="9" id="KW-1185">Reference proteome</keyword>
<dbReference type="Proteomes" id="UP001479436">
    <property type="component" value="Unassembled WGS sequence"/>
</dbReference>
<comment type="similarity">
    <text evidence="2">Belongs to the TMCO4 family.</text>
</comment>
<sequence>MEFMSEEELNHLSDQLPVWSEKDQYTSEKLPIDLNNQEGFFTDTILQAYSPSSVNEVEDASPPYTPSNIQTPGKIQSIYTTKDIFNDQHKFGYVGLCTLVLNELECTLTEDEELSAARGSYKNFSKRLLQKLFHHMEIDPKEKEMILQLKEHGLVAEDMCKSLVERGKNLTVEALATTPNSKNFAEIQQTITIDIRWTIICDLFLLCISDNIYDPRARVLLKRVSELLGLTWSEVVDLERNVAQQLQLYDVAETLKHDQESHGRNKRNKTKRLILMGLAVTGGSLALGLSAGLLAPLIGAGIGAAFTGLGVGGTTAFLGSTGGIALITTGGAVTGAGMAGSKMAKRTKGISIFEFIPQHDFKRANVLITIGGWLATEEDATLPFSTVDPNNGDHFSLSWETEVLRTLGNALKMIAGEVVSFATQQILQHTMLHALLAALAWPLALTKIGYLIDNPWSIGLDKARKAGLVLADTLLNHVQGHRPVSLVGFSLGARVIFYCLLELARVNAYGIVENVYLFGTPVTASTKQWKQSASVVSGRFVNGYVQSDWVLGFLYRASAAGRPIAGLRPVANVPNVENIDLTDTISGHLQYRVKMPRLMKKMGIQVTSETFEEPESEDTKSTISSDQKDLESIKQELQAAGCEIKEIESTLPALVIQNEVKMDLVMPLAMPPPVRHRN</sequence>
<dbReference type="InterPro" id="IPR029024">
    <property type="entry name" value="TerB-like"/>
</dbReference>
<dbReference type="SUPFAM" id="SSF158682">
    <property type="entry name" value="TerB-like"/>
    <property type="match status" value="1"/>
</dbReference>
<evidence type="ECO:0000256" key="1">
    <source>
        <dbReference type="ARBA" id="ARBA00004141"/>
    </source>
</evidence>
<evidence type="ECO:0000256" key="6">
    <source>
        <dbReference type="SAM" id="MobiDB-lite"/>
    </source>
</evidence>
<dbReference type="SUPFAM" id="SSF53474">
    <property type="entry name" value="alpha/beta-Hydrolases"/>
    <property type="match status" value="1"/>
</dbReference>
<evidence type="ECO:0008006" key="10">
    <source>
        <dbReference type="Google" id="ProtNLM"/>
    </source>
</evidence>
<feature type="transmembrane region" description="Helical" evidence="7">
    <location>
        <begin position="318"/>
        <end position="339"/>
    </location>
</feature>
<evidence type="ECO:0000256" key="7">
    <source>
        <dbReference type="SAM" id="Phobius"/>
    </source>
</evidence>
<keyword evidence="3 7" id="KW-0812">Transmembrane</keyword>
<comment type="caution">
    <text evidence="8">The sequence shown here is derived from an EMBL/GenBank/DDBJ whole genome shotgun (WGS) entry which is preliminary data.</text>
</comment>
<dbReference type="InterPro" id="IPR029058">
    <property type="entry name" value="AB_hydrolase_fold"/>
</dbReference>
<dbReference type="PANTHER" id="PTHR17920:SF3">
    <property type="entry name" value="TRANSMEMBRANE AND COILED-COIL DOMAIN-CONTAINING PROTEIN 4"/>
    <property type="match status" value="1"/>
</dbReference>
<proteinExistence type="inferred from homology"/>
<reference evidence="8 9" key="1">
    <citation type="submission" date="2023-04" db="EMBL/GenBank/DDBJ databases">
        <title>Genome of Basidiobolus ranarum AG-B5.</title>
        <authorList>
            <person name="Stajich J.E."/>
            <person name="Carter-House D."/>
            <person name="Gryganskyi A."/>
        </authorList>
    </citation>
    <scope>NUCLEOTIDE SEQUENCE [LARGE SCALE GENOMIC DNA]</scope>
    <source>
        <strain evidence="8 9">AG-B5</strain>
    </source>
</reference>
<evidence type="ECO:0000313" key="8">
    <source>
        <dbReference type="EMBL" id="KAK9687247.1"/>
    </source>
</evidence>
<accession>A0ABR2VPF1</accession>
<feature type="transmembrane region" description="Helical" evidence="7">
    <location>
        <begin position="273"/>
        <end position="306"/>
    </location>
</feature>
<organism evidence="8 9">
    <name type="scientific">Basidiobolus ranarum</name>
    <dbReference type="NCBI Taxonomy" id="34480"/>
    <lineage>
        <taxon>Eukaryota</taxon>
        <taxon>Fungi</taxon>
        <taxon>Fungi incertae sedis</taxon>
        <taxon>Zoopagomycota</taxon>
        <taxon>Entomophthoromycotina</taxon>
        <taxon>Basidiobolomycetes</taxon>
        <taxon>Basidiobolales</taxon>
        <taxon>Basidiobolaceae</taxon>
        <taxon>Basidiobolus</taxon>
    </lineage>
</organism>
<dbReference type="InterPro" id="IPR007941">
    <property type="entry name" value="DUF726"/>
</dbReference>
<dbReference type="EMBL" id="JASJQH010008690">
    <property type="protein sequence ID" value="KAK9687247.1"/>
    <property type="molecule type" value="Genomic_DNA"/>
</dbReference>
<evidence type="ECO:0000313" key="9">
    <source>
        <dbReference type="Proteomes" id="UP001479436"/>
    </source>
</evidence>
<evidence type="ECO:0000256" key="4">
    <source>
        <dbReference type="ARBA" id="ARBA00022989"/>
    </source>
</evidence>
<gene>
    <name evidence="8" type="ORF">K7432_014858</name>
</gene>
<evidence type="ECO:0000256" key="2">
    <source>
        <dbReference type="ARBA" id="ARBA00009824"/>
    </source>
</evidence>
<feature type="region of interest" description="Disordered" evidence="6">
    <location>
        <begin position="608"/>
        <end position="627"/>
    </location>
</feature>
<keyword evidence="5 7" id="KW-0472">Membrane</keyword>